<sequence length="123" mass="13728">MNMKTITTVGGLKKALENLPDDRGILSQVIGSQEGAWNMKAEFHSLTDPLDHPSDYSVITLSHPDLRTLPWTNIGNKEVEDAINVLIPYLEKTLDTSFKLVDLDKNPNLLQLLISLIQAKPHL</sequence>
<reference evidence="1" key="1">
    <citation type="submission" date="2020-07" db="EMBL/GenBank/DDBJ databases">
        <title>Highly diverse flavobacterial phages as mortality factor during North Sea spring blooms.</title>
        <authorList>
            <person name="Bartlau N."/>
            <person name="Wichels A."/>
            <person name="Krohne G."/>
            <person name="Adriaenssens E.M."/>
            <person name="Heins A."/>
            <person name="Fuchs B.M."/>
            <person name="Amann R."/>
            <person name="Moraru C."/>
        </authorList>
    </citation>
    <scope>NUCLEOTIDE SEQUENCE</scope>
</reference>
<evidence type="ECO:0000313" key="2">
    <source>
        <dbReference type="Proteomes" id="UP000693768"/>
    </source>
</evidence>
<keyword evidence="2" id="KW-1185">Reference proteome</keyword>
<dbReference type="Proteomes" id="UP000693768">
    <property type="component" value="Segment"/>
</dbReference>
<evidence type="ECO:0000313" key="1">
    <source>
        <dbReference type="EMBL" id="QQO97486.1"/>
    </source>
</evidence>
<organism evidence="1 2">
    <name type="scientific">Maribacter phage Molly_1</name>
    <dbReference type="NCBI Taxonomy" id="2745685"/>
    <lineage>
        <taxon>Viruses</taxon>
        <taxon>Duplodnaviria</taxon>
        <taxon>Heunggongvirae</taxon>
        <taxon>Uroviricota</taxon>
        <taxon>Caudoviricetes</taxon>
        <taxon>Molycolviridae</taxon>
        <taxon>Mollyvirus</taxon>
        <taxon>Mollyvirus molly</taxon>
    </lineage>
</organism>
<protein>
    <submittedName>
        <fullName evidence="1">Uncharacterized protein</fullName>
    </submittedName>
</protein>
<accession>A0A8E4UYB5</accession>
<name>A0A8E4UYB5_9CAUD</name>
<proteinExistence type="predicted"/>
<gene>
    <name evidence="1" type="ORF">Molly1_188</name>
</gene>
<dbReference type="EMBL" id="MT732451">
    <property type="protein sequence ID" value="QQO97486.1"/>
    <property type="molecule type" value="Genomic_DNA"/>
</dbReference>